<evidence type="ECO:0000256" key="5">
    <source>
        <dbReference type="ARBA" id="ARBA00022898"/>
    </source>
</evidence>
<dbReference type="Gene3D" id="3.40.640.10">
    <property type="entry name" value="Type I PLP-dependent aspartate aminotransferase-like (Major domain)"/>
    <property type="match status" value="1"/>
</dbReference>
<reference evidence="8 9" key="1">
    <citation type="submission" date="2017-03" db="EMBL/GenBank/DDBJ databases">
        <title>Draft Genome sequence of Marispirochaeta sp. strain JC444.</title>
        <authorList>
            <person name="Shivani Y."/>
            <person name="Subhash Y."/>
            <person name="Sasikala C."/>
            <person name="Ramana C."/>
        </authorList>
    </citation>
    <scope>NUCLEOTIDE SEQUENCE [LARGE SCALE GENOMIC DNA]</scope>
    <source>
        <strain evidence="8 9">JC444</strain>
    </source>
</reference>
<dbReference type="SUPFAM" id="SSF53383">
    <property type="entry name" value="PLP-dependent transferases"/>
    <property type="match status" value="1"/>
</dbReference>
<keyword evidence="5" id="KW-0663">Pyridoxal phosphate</keyword>
<dbReference type="OrthoDB" id="367386at2"/>
<dbReference type="EMBL" id="MWQY01000009">
    <property type="protein sequence ID" value="ORC35421.1"/>
    <property type="molecule type" value="Genomic_DNA"/>
</dbReference>
<dbReference type="RefSeq" id="WP_083050389.1">
    <property type="nucleotide sequence ID" value="NZ_MWQY01000009.1"/>
</dbReference>
<evidence type="ECO:0000313" key="9">
    <source>
        <dbReference type="Proteomes" id="UP000192343"/>
    </source>
</evidence>
<keyword evidence="4 8" id="KW-0808">Transferase</keyword>
<dbReference type="Pfam" id="PF00155">
    <property type="entry name" value="Aminotran_1_2"/>
    <property type="match status" value="1"/>
</dbReference>
<comment type="caution">
    <text evidence="8">The sequence shown here is derived from an EMBL/GenBank/DDBJ whole genome shotgun (WGS) entry which is preliminary data.</text>
</comment>
<dbReference type="Proteomes" id="UP000192343">
    <property type="component" value="Unassembled WGS sequence"/>
</dbReference>
<dbReference type="PANTHER" id="PTHR43488">
    <property type="entry name" value="GLUTAMATE-PYRUVATE AMINOTRANSFERASE ALAA"/>
    <property type="match status" value="1"/>
</dbReference>
<accession>A0A1Y1RY92</accession>
<organism evidence="8 9">
    <name type="scientific">Marispirochaeta aestuarii</name>
    <dbReference type="NCBI Taxonomy" id="1963862"/>
    <lineage>
        <taxon>Bacteria</taxon>
        <taxon>Pseudomonadati</taxon>
        <taxon>Spirochaetota</taxon>
        <taxon>Spirochaetia</taxon>
        <taxon>Spirochaetales</taxon>
        <taxon>Spirochaetaceae</taxon>
        <taxon>Marispirochaeta</taxon>
    </lineage>
</organism>
<evidence type="ECO:0000259" key="7">
    <source>
        <dbReference type="Pfam" id="PF00155"/>
    </source>
</evidence>
<sequence length="405" mass="45616">MREIRKSRKLDDVCYDIRGPVLSEAQRLEEEGFHVMKLNTGNPYAFGFNAPDELLHDIVLNLHDAQGYIDSKGLFPARKAVMQYCQQIGIEGVGIEDIYIGNGVSELIVMAMQGLLDNGDEVLIPSPDYPLWTAAATLSGGKAVHYRCDEESSWYPDIEDMASKITDRTRGIVVINPNNPTGSVYPREILEKIVELARQHDLIVFSDEIYDKILYDDTSHTPTASLADDILMVTFNGLSKVYRAAGFRAGWMIISGRRTHAEDYLEGLSMLSNMRLCANVPAQYAIQAALGGYQSIKDLLLPGGRLREQRDIAYRMLTDIPGITCVKPQGALYLFPKIDTGRFGIVDDMKFILDFLKEKKVLMVQGTGFNWPEPDHFRIVFLPRVDELEHVLGALKDFLETYRQI</sequence>
<evidence type="ECO:0000256" key="6">
    <source>
        <dbReference type="ARBA" id="ARBA00026106"/>
    </source>
</evidence>
<dbReference type="InterPro" id="IPR015421">
    <property type="entry name" value="PyrdxlP-dep_Trfase_major"/>
</dbReference>
<dbReference type="GO" id="GO:0030170">
    <property type="term" value="F:pyridoxal phosphate binding"/>
    <property type="evidence" value="ECO:0007669"/>
    <property type="project" value="InterPro"/>
</dbReference>
<evidence type="ECO:0000256" key="1">
    <source>
        <dbReference type="ARBA" id="ARBA00001933"/>
    </source>
</evidence>
<dbReference type="EC" id="2.6.1.2" evidence="6"/>
<keyword evidence="9" id="KW-1185">Reference proteome</keyword>
<dbReference type="GO" id="GO:0004021">
    <property type="term" value="F:L-alanine:2-oxoglutarate aminotransferase activity"/>
    <property type="evidence" value="ECO:0007669"/>
    <property type="project" value="UniProtKB-EC"/>
</dbReference>
<dbReference type="AlphaFoldDB" id="A0A1Y1RY92"/>
<comment type="similarity">
    <text evidence="2">Belongs to the class-I pyridoxal-phosphate-dependent aminotransferase family.</text>
</comment>
<dbReference type="InterPro" id="IPR015422">
    <property type="entry name" value="PyrdxlP-dep_Trfase_small"/>
</dbReference>
<evidence type="ECO:0000256" key="3">
    <source>
        <dbReference type="ARBA" id="ARBA00022576"/>
    </source>
</evidence>
<name>A0A1Y1RY92_9SPIO</name>
<protein>
    <recommendedName>
        <fullName evidence="6">alanine transaminase</fullName>
        <ecNumber evidence="6">2.6.1.2</ecNumber>
    </recommendedName>
</protein>
<dbReference type="InterPro" id="IPR004839">
    <property type="entry name" value="Aminotransferase_I/II_large"/>
</dbReference>
<dbReference type="CDD" id="cd00609">
    <property type="entry name" value="AAT_like"/>
    <property type="match status" value="1"/>
</dbReference>
<evidence type="ECO:0000313" key="8">
    <source>
        <dbReference type="EMBL" id="ORC35421.1"/>
    </source>
</evidence>
<dbReference type="Gene3D" id="3.90.1150.10">
    <property type="entry name" value="Aspartate Aminotransferase, domain 1"/>
    <property type="match status" value="1"/>
</dbReference>
<proteinExistence type="inferred from homology"/>
<dbReference type="InterPro" id="IPR051926">
    <property type="entry name" value="Ala_Aminotransferase"/>
</dbReference>
<comment type="cofactor">
    <cofactor evidence="1">
        <name>pyridoxal 5'-phosphate</name>
        <dbReference type="ChEBI" id="CHEBI:597326"/>
    </cofactor>
</comment>
<dbReference type="STRING" id="1963862.B4O97_09635"/>
<keyword evidence="3 8" id="KW-0032">Aminotransferase</keyword>
<evidence type="ECO:0000256" key="4">
    <source>
        <dbReference type="ARBA" id="ARBA00022679"/>
    </source>
</evidence>
<dbReference type="PANTHER" id="PTHR43488:SF2">
    <property type="entry name" value="GLUTAMATE-PYRUVATE AMINOTRANSFERASE ALAA"/>
    <property type="match status" value="1"/>
</dbReference>
<gene>
    <name evidence="8" type="ORF">B4O97_09635</name>
</gene>
<evidence type="ECO:0000256" key="2">
    <source>
        <dbReference type="ARBA" id="ARBA00007441"/>
    </source>
</evidence>
<dbReference type="InterPro" id="IPR015424">
    <property type="entry name" value="PyrdxlP-dep_Trfase"/>
</dbReference>
<feature type="domain" description="Aminotransferase class I/classII large" evidence="7">
    <location>
        <begin position="35"/>
        <end position="394"/>
    </location>
</feature>